<dbReference type="EMBL" id="RCHU01001072">
    <property type="protein sequence ID" value="TKR79295.1"/>
    <property type="molecule type" value="Genomic_DNA"/>
</dbReference>
<dbReference type="PANTHER" id="PTHR36794:SF1">
    <property type="entry name" value="TRANSMEMBRANE PROTEIN"/>
    <property type="match status" value="1"/>
</dbReference>
<feature type="transmembrane region" description="Helical" evidence="2">
    <location>
        <begin position="608"/>
        <end position="626"/>
    </location>
</feature>
<protein>
    <submittedName>
        <fullName evidence="3">Uncharacterized protein</fullName>
    </submittedName>
</protein>
<accession>A0A4V6A2F7</accession>
<dbReference type="Gene3D" id="3.30.200.20">
    <property type="entry name" value="Phosphorylase Kinase, domain 1"/>
    <property type="match status" value="1"/>
</dbReference>
<reference evidence="3" key="1">
    <citation type="submission" date="2018-10" db="EMBL/GenBank/DDBJ databases">
        <title>Population genomic analysis revealed the cold adaptation of white poplar.</title>
        <authorList>
            <person name="Liu Y.-J."/>
        </authorList>
    </citation>
    <scope>NUCLEOTIDE SEQUENCE [LARGE SCALE GENOMIC DNA]</scope>
    <source>
        <strain evidence="3">PAL-ZL1</strain>
    </source>
</reference>
<feature type="region of interest" description="Disordered" evidence="1">
    <location>
        <begin position="180"/>
        <end position="206"/>
    </location>
</feature>
<dbReference type="PANTHER" id="PTHR36794">
    <property type="entry name" value="TRANSMEMBRANE PROTEIN"/>
    <property type="match status" value="1"/>
</dbReference>
<organism evidence="3">
    <name type="scientific">Populus alba</name>
    <name type="common">White poplar</name>
    <dbReference type="NCBI Taxonomy" id="43335"/>
    <lineage>
        <taxon>Eukaryota</taxon>
        <taxon>Viridiplantae</taxon>
        <taxon>Streptophyta</taxon>
        <taxon>Embryophyta</taxon>
        <taxon>Tracheophyta</taxon>
        <taxon>Spermatophyta</taxon>
        <taxon>Magnoliopsida</taxon>
        <taxon>eudicotyledons</taxon>
        <taxon>Gunneridae</taxon>
        <taxon>Pentapetalae</taxon>
        <taxon>rosids</taxon>
        <taxon>fabids</taxon>
        <taxon>Malpighiales</taxon>
        <taxon>Salicaceae</taxon>
        <taxon>Saliceae</taxon>
        <taxon>Populus</taxon>
    </lineage>
</organism>
<evidence type="ECO:0000313" key="3">
    <source>
        <dbReference type="EMBL" id="TKR79295.1"/>
    </source>
</evidence>
<dbReference type="SUPFAM" id="SSF56112">
    <property type="entry name" value="Protein kinase-like (PK-like)"/>
    <property type="match status" value="1"/>
</dbReference>
<dbReference type="AlphaFoldDB" id="A0A4V6A2F7"/>
<comment type="caution">
    <text evidence="3">The sequence shown here is derived from an EMBL/GenBank/DDBJ whole genome shotgun (WGS) entry which is preliminary data.</text>
</comment>
<feature type="compositionally biased region" description="Polar residues" evidence="1">
    <location>
        <begin position="182"/>
        <end position="197"/>
    </location>
</feature>
<name>A0A4V6A2F7_POPAL</name>
<feature type="region of interest" description="Disordered" evidence="1">
    <location>
        <begin position="649"/>
        <end position="673"/>
    </location>
</feature>
<dbReference type="FunFam" id="3.40.50.620:FF:000177">
    <property type="entry name" value="probable receptor-like serine/threonine-protein kinase At5g57670"/>
    <property type="match status" value="1"/>
</dbReference>
<dbReference type="InterPro" id="IPR011009">
    <property type="entry name" value="Kinase-like_dom_sf"/>
</dbReference>
<keyword evidence="2" id="KW-0472">Membrane</keyword>
<sequence>MGTDKTVLGGCGDDGGGDEGVVLVVGVKLDGQSRELLTWSLVKMAQPGDRVIALHVLDSGTGNGNSGKECVAGTGSVLSLVKTFDSLLAVYEGFCNLKQVDLKLKVCRGESVRKILVKEAKASNVAKLIVGTSNTRQKLNSSTSTAKYCAKKLSKGCSVYAVRSGKILFQREATVAKKLNQESRNYSQKSQNKNSPNRTPPLLLPDDSGTHVLEESCWDGNDDNSWALVPIQTSKAPSDSESNVSEALESKQGWSFLRRVLFPKQQHSERAHVKRLSVVKWVFRIPTRNSSSVVHPDQKQNISLADADQNSNLEVENYAIVPMGPEVAWTPISPCHDLDGIPEELKNLRERYSSSCRLFSYEELAMATSNFIPENMIGKGGSSHVYKGCLPDGKELAVKILKPSEDAKPLLEGGKVSQLLPHLGSEHDDDHIERMVLAATLCLRRSPKWRPQMSLVLKLLQGDEEVKNWARHQVCASEEHDAMDGETFPSNIQSHLNLALLDLEDDSLSISSTEQAGWGLPDCLSVSPSLSLNTSSFLCNLVSVHQSSPNPEKIPGWLVCSRKQSKEMASQQKGEEDQPTSSPPAAGFGEMAVERYRKIREHAETYPYVWASYIVVYGGLGLWATYRWRKLRKTEDRVRALQERLRKLVETQEGASSARSVEKAPSSADKTTR</sequence>
<keyword evidence="2" id="KW-1133">Transmembrane helix</keyword>
<dbReference type="InterPro" id="IPR014729">
    <property type="entry name" value="Rossmann-like_a/b/a_fold"/>
</dbReference>
<feature type="region of interest" description="Disordered" evidence="1">
    <location>
        <begin position="568"/>
        <end position="587"/>
    </location>
</feature>
<evidence type="ECO:0000256" key="1">
    <source>
        <dbReference type="SAM" id="MobiDB-lite"/>
    </source>
</evidence>
<dbReference type="STRING" id="43335.A0A4V6A2F7"/>
<dbReference type="Gene3D" id="3.40.50.620">
    <property type="entry name" value="HUPs"/>
    <property type="match status" value="1"/>
</dbReference>
<proteinExistence type="predicted"/>
<dbReference type="CDD" id="cd00293">
    <property type="entry name" value="USP-like"/>
    <property type="match status" value="1"/>
</dbReference>
<keyword evidence="2" id="KW-0812">Transmembrane</keyword>
<evidence type="ECO:0000256" key="2">
    <source>
        <dbReference type="SAM" id="Phobius"/>
    </source>
</evidence>
<gene>
    <name evidence="3" type="ORF">D5086_0000273540</name>
</gene>